<gene>
    <name evidence="1" type="ORF">J4730_21965</name>
</gene>
<comment type="caution">
    <text evidence="1">The sequence shown here is derived from an EMBL/GenBank/DDBJ whole genome shotgun (WGS) entry which is preliminary data.</text>
</comment>
<sequence length="51" mass="5965">MALTHDELCQIACRFLQNNGFKVAFHDRFRAWTPYGEQADAIGFQWGQLFD</sequence>
<protein>
    <submittedName>
        <fullName evidence="1">Uncharacterized protein</fullName>
    </submittedName>
</protein>
<name>A0A939NN29_KLEPN</name>
<dbReference type="AlphaFoldDB" id="A0A939NN29"/>
<reference evidence="1" key="1">
    <citation type="submission" date="2021-03" db="EMBL/GenBank/DDBJ databases">
        <title>Molecular epidemiology and mechanisms of colistin and carbapenem resistance in Enterobacteriaceae from clinical isolates, the environment and porcine samples in Pretoria, South Africa.</title>
        <authorList>
            <person name="Bogoshi D."/>
            <person name="Mbelle N.M."/>
            <person name="Naidoo V."/>
            <person name="Osei Sekyere J."/>
        </authorList>
    </citation>
    <scope>NUCLEOTIDE SEQUENCE</scope>
    <source>
        <strain evidence="1">C027</strain>
    </source>
</reference>
<organism evidence="1 2">
    <name type="scientific">Klebsiella pneumoniae</name>
    <dbReference type="NCBI Taxonomy" id="573"/>
    <lineage>
        <taxon>Bacteria</taxon>
        <taxon>Pseudomonadati</taxon>
        <taxon>Pseudomonadota</taxon>
        <taxon>Gammaproteobacteria</taxon>
        <taxon>Enterobacterales</taxon>
        <taxon>Enterobacteriaceae</taxon>
        <taxon>Klebsiella/Raoultella group</taxon>
        <taxon>Klebsiella</taxon>
        <taxon>Klebsiella pneumoniae complex</taxon>
    </lineage>
</organism>
<dbReference type="Proteomes" id="UP000664002">
    <property type="component" value="Unassembled WGS sequence"/>
</dbReference>
<accession>A0A939NN29</accession>
<evidence type="ECO:0000313" key="1">
    <source>
        <dbReference type="EMBL" id="MBO1997705.1"/>
    </source>
</evidence>
<evidence type="ECO:0000313" key="2">
    <source>
        <dbReference type="Proteomes" id="UP000664002"/>
    </source>
</evidence>
<dbReference type="EMBL" id="JAGETM010000031">
    <property type="protein sequence ID" value="MBO1997705.1"/>
    <property type="molecule type" value="Genomic_DNA"/>
</dbReference>
<proteinExistence type="predicted"/>